<gene>
    <name evidence="2" type="ORF">ElP_64040</name>
</gene>
<organism evidence="2 3">
    <name type="scientific">Tautonia plasticadhaerens</name>
    <dbReference type="NCBI Taxonomy" id="2527974"/>
    <lineage>
        <taxon>Bacteria</taxon>
        <taxon>Pseudomonadati</taxon>
        <taxon>Planctomycetota</taxon>
        <taxon>Planctomycetia</taxon>
        <taxon>Isosphaerales</taxon>
        <taxon>Isosphaeraceae</taxon>
        <taxon>Tautonia</taxon>
    </lineage>
</organism>
<name>A0A518HC78_9BACT</name>
<dbReference type="PANTHER" id="PTHR43737:SF1">
    <property type="entry name" value="DUF1501 DOMAIN-CONTAINING PROTEIN"/>
    <property type="match status" value="1"/>
</dbReference>
<dbReference type="KEGG" id="tpla:ElP_64040"/>
<proteinExistence type="predicted"/>
<sequence length="481" mass="52569">MAADAPWNVPSRRDWFRQMGRGLNASALAYLLAGDLGSRAASGRASDGGGPIHDLSPKTPHLEPRAKSVIQLFMPGGPSSIDLFDPKPLVKAYEGKPYPGVVDTLVPANAGNLMPSPFKFTRHGESGIEVSELMPLLAGCVDLMTFIRSMKTEHLNHEPAIWMFNSGMIIPGRPSMGSWVVYGLGTENRDLPAYVALDDPKGMPLDGIRNWAAGWLPPIYQGTRIRSEGAPLPNLSPAFDGPEAAQRGRLRLLAEMAEEHRLGRPGEAELDARISSYELAARMQLSATSALDLDGEPEETRRLYGLDDERTASFGRRCLMARRLVERGVRFVQLFTEGVIWDHHGRIFDGLRDACAGIDRPIAGLMIDLQRRGLLDDTLVLWGGEFGRLPISENGDGRDHNPLGFTLWMAGGGLKPGHVHGATDEFGYKAVEGEVTVPDLHATILRLLGLDHARLTYPVHGLDESLISTLYQARVVEEILA</sequence>
<evidence type="ECO:0008006" key="4">
    <source>
        <dbReference type="Google" id="ProtNLM"/>
    </source>
</evidence>
<dbReference type="SUPFAM" id="SSF53649">
    <property type="entry name" value="Alkaline phosphatase-like"/>
    <property type="match status" value="1"/>
</dbReference>
<dbReference type="InterPro" id="IPR010869">
    <property type="entry name" value="DUF1501"/>
</dbReference>
<dbReference type="Proteomes" id="UP000317835">
    <property type="component" value="Chromosome"/>
</dbReference>
<dbReference type="InterPro" id="IPR017850">
    <property type="entry name" value="Alkaline_phosphatase_core_sf"/>
</dbReference>
<dbReference type="Pfam" id="PF07394">
    <property type="entry name" value="DUF1501"/>
    <property type="match status" value="1"/>
</dbReference>
<evidence type="ECO:0000313" key="2">
    <source>
        <dbReference type="EMBL" id="QDV38449.1"/>
    </source>
</evidence>
<accession>A0A518HC78</accession>
<dbReference type="EMBL" id="CP036426">
    <property type="protein sequence ID" value="QDV38449.1"/>
    <property type="molecule type" value="Genomic_DNA"/>
</dbReference>
<dbReference type="AlphaFoldDB" id="A0A518HC78"/>
<feature type="region of interest" description="Disordered" evidence="1">
    <location>
        <begin position="42"/>
        <end position="61"/>
    </location>
</feature>
<dbReference type="RefSeq" id="WP_145276942.1">
    <property type="nucleotide sequence ID" value="NZ_CP036426.1"/>
</dbReference>
<dbReference type="OrthoDB" id="127333at2"/>
<evidence type="ECO:0000256" key="1">
    <source>
        <dbReference type="SAM" id="MobiDB-lite"/>
    </source>
</evidence>
<keyword evidence="3" id="KW-1185">Reference proteome</keyword>
<protein>
    <recommendedName>
        <fullName evidence="4">Sulfatase</fullName>
    </recommendedName>
</protein>
<evidence type="ECO:0000313" key="3">
    <source>
        <dbReference type="Proteomes" id="UP000317835"/>
    </source>
</evidence>
<reference evidence="2 3" key="1">
    <citation type="submission" date="2019-02" db="EMBL/GenBank/DDBJ databases">
        <title>Deep-cultivation of Planctomycetes and their phenomic and genomic characterization uncovers novel biology.</title>
        <authorList>
            <person name="Wiegand S."/>
            <person name="Jogler M."/>
            <person name="Boedeker C."/>
            <person name="Pinto D."/>
            <person name="Vollmers J."/>
            <person name="Rivas-Marin E."/>
            <person name="Kohn T."/>
            <person name="Peeters S.H."/>
            <person name="Heuer A."/>
            <person name="Rast P."/>
            <person name="Oberbeckmann S."/>
            <person name="Bunk B."/>
            <person name="Jeske O."/>
            <person name="Meyerdierks A."/>
            <person name="Storesund J.E."/>
            <person name="Kallscheuer N."/>
            <person name="Luecker S."/>
            <person name="Lage O.M."/>
            <person name="Pohl T."/>
            <person name="Merkel B.J."/>
            <person name="Hornburger P."/>
            <person name="Mueller R.-W."/>
            <person name="Bruemmer F."/>
            <person name="Labrenz M."/>
            <person name="Spormann A.M."/>
            <person name="Op den Camp H."/>
            <person name="Overmann J."/>
            <person name="Amann R."/>
            <person name="Jetten M.S.M."/>
            <person name="Mascher T."/>
            <person name="Medema M.H."/>
            <person name="Devos D.P."/>
            <person name="Kaster A.-K."/>
            <person name="Ovreas L."/>
            <person name="Rohde M."/>
            <person name="Galperin M.Y."/>
            <person name="Jogler C."/>
        </authorList>
    </citation>
    <scope>NUCLEOTIDE SEQUENCE [LARGE SCALE GENOMIC DNA]</scope>
    <source>
        <strain evidence="2 3">ElP</strain>
    </source>
</reference>
<dbReference type="PANTHER" id="PTHR43737">
    <property type="entry name" value="BLL7424 PROTEIN"/>
    <property type="match status" value="1"/>
</dbReference>